<feature type="domain" description="Glyoxalase/fosfomycin resistance/dioxygenase" evidence="1">
    <location>
        <begin position="34"/>
        <end position="92"/>
    </location>
</feature>
<evidence type="ECO:0000313" key="3">
    <source>
        <dbReference type="Proteomes" id="UP000660454"/>
    </source>
</evidence>
<keyword evidence="3" id="KW-1185">Reference proteome</keyword>
<proteinExistence type="predicted"/>
<sequence length="119" mass="12932">MNRAQIISRMVRVVDHYIELGVAMPDLKAPASCQVTINVTDLAKSISFYQAAFDAVFNEETSSFQFGTWPSEGFFLLTVAHEPNEHGKHEGPAGVSRAEVPYASLASARGRSGCAQRVS</sequence>
<name>A0ABQ4GQI8_9ACTN</name>
<comment type="caution">
    <text evidence="2">The sequence shown here is derived from an EMBL/GenBank/DDBJ whole genome shotgun (WGS) entry which is preliminary data.</text>
</comment>
<organism evidence="2 3">
    <name type="scientific">Microbispora siamensis</name>
    <dbReference type="NCBI Taxonomy" id="564413"/>
    <lineage>
        <taxon>Bacteria</taxon>
        <taxon>Bacillati</taxon>
        <taxon>Actinomycetota</taxon>
        <taxon>Actinomycetes</taxon>
        <taxon>Streptosporangiales</taxon>
        <taxon>Streptosporangiaceae</taxon>
        <taxon>Microbispora</taxon>
    </lineage>
</organism>
<dbReference type="InterPro" id="IPR004360">
    <property type="entry name" value="Glyas_Fos-R_dOase_dom"/>
</dbReference>
<protein>
    <recommendedName>
        <fullName evidence="1">Glyoxalase/fosfomycin resistance/dioxygenase domain-containing protein</fullName>
    </recommendedName>
</protein>
<accession>A0ABQ4GQI8</accession>
<dbReference type="EMBL" id="BOOF01000026">
    <property type="protein sequence ID" value="GIH63618.1"/>
    <property type="molecule type" value="Genomic_DNA"/>
</dbReference>
<dbReference type="SUPFAM" id="SSF54593">
    <property type="entry name" value="Glyoxalase/Bleomycin resistance protein/Dihydroxybiphenyl dioxygenase"/>
    <property type="match status" value="1"/>
</dbReference>
<evidence type="ECO:0000313" key="2">
    <source>
        <dbReference type="EMBL" id="GIH63618.1"/>
    </source>
</evidence>
<dbReference type="Proteomes" id="UP000660454">
    <property type="component" value="Unassembled WGS sequence"/>
</dbReference>
<dbReference type="Gene3D" id="3.10.180.10">
    <property type="entry name" value="2,3-Dihydroxybiphenyl 1,2-Dioxygenase, domain 1"/>
    <property type="match status" value="1"/>
</dbReference>
<dbReference type="InterPro" id="IPR029068">
    <property type="entry name" value="Glyas_Bleomycin-R_OHBP_Dase"/>
</dbReference>
<gene>
    <name evidence="2" type="ORF">Msi02_44350</name>
</gene>
<evidence type="ECO:0000259" key="1">
    <source>
        <dbReference type="Pfam" id="PF00903"/>
    </source>
</evidence>
<reference evidence="2 3" key="1">
    <citation type="submission" date="2021-01" db="EMBL/GenBank/DDBJ databases">
        <title>Whole genome shotgun sequence of Microbispora siamensis NBRC 104113.</title>
        <authorList>
            <person name="Komaki H."/>
            <person name="Tamura T."/>
        </authorList>
    </citation>
    <scope>NUCLEOTIDE SEQUENCE [LARGE SCALE GENOMIC DNA]</scope>
    <source>
        <strain evidence="2 3">NBRC 104113</strain>
    </source>
</reference>
<dbReference type="Pfam" id="PF00903">
    <property type="entry name" value="Glyoxalase"/>
    <property type="match status" value="1"/>
</dbReference>